<dbReference type="EnsemblMetazoa" id="CapteT119081">
    <property type="protein sequence ID" value="CapteP119081"/>
    <property type="gene ID" value="CapteG119081"/>
</dbReference>
<dbReference type="InterPro" id="IPR000719">
    <property type="entry name" value="Prot_kinase_dom"/>
</dbReference>
<protein>
    <recommendedName>
        <fullName evidence="2 14">Guanylate cyclase</fullName>
        <ecNumber evidence="2 14">4.6.1.2</ecNumber>
    </recommendedName>
</protein>
<keyword evidence="7" id="KW-0342">GTP-binding</keyword>
<dbReference type="InterPro" id="IPR050401">
    <property type="entry name" value="Cyclic_nucleotide_synthase"/>
</dbReference>
<dbReference type="Proteomes" id="UP000014760">
    <property type="component" value="Unassembled WGS sequence"/>
</dbReference>
<dbReference type="Gene3D" id="6.10.250.780">
    <property type="match status" value="1"/>
</dbReference>
<dbReference type="GO" id="GO:0005524">
    <property type="term" value="F:ATP binding"/>
    <property type="evidence" value="ECO:0007669"/>
    <property type="project" value="InterPro"/>
</dbReference>
<dbReference type="GO" id="GO:0035556">
    <property type="term" value="P:intracellular signal transduction"/>
    <property type="evidence" value="ECO:0007669"/>
    <property type="project" value="InterPro"/>
</dbReference>
<dbReference type="OrthoDB" id="346907at2759"/>
<dbReference type="STRING" id="283909.R7UT17"/>
<dbReference type="GO" id="GO:0005886">
    <property type="term" value="C:plasma membrane"/>
    <property type="evidence" value="ECO:0007669"/>
    <property type="project" value="TreeGrafter"/>
</dbReference>
<comment type="catalytic activity">
    <reaction evidence="14">
        <text>GTP = 3',5'-cyclic GMP + diphosphate</text>
        <dbReference type="Rhea" id="RHEA:13665"/>
        <dbReference type="ChEBI" id="CHEBI:33019"/>
        <dbReference type="ChEBI" id="CHEBI:37565"/>
        <dbReference type="ChEBI" id="CHEBI:57746"/>
        <dbReference type="EC" id="4.6.1.2"/>
    </reaction>
</comment>
<dbReference type="FunFam" id="3.30.70.1230:FF:000004">
    <property type="entry name" value="Guanylate cyclase"/>
    <property type="match status" value="1"/>
</dbReference>
<evidence type="ECO:0000256" key="7">
    <source>
        <dbReference type="ARBA" id="ARBA00023134"/>
    </source>
</evidence>
<evidence type="ECO:0000256" key="6">
    <source>
        <dbReference type="ARBA" id="ARBA00022989"/>
    </source>
</evidence>
<dbReference type="InterPro" id="IPR001245">
    <property type="entry name" value="Ser-Thr/Tyr_kinase_cat_dom"/>
</dbReference>
<evidence type="ECO:0000256" key="12">
    <source>
        <dbReference type="ARBA" id="ARBA00023293"/>
    </source>
</evidence>
<dbReference type="EC" id="4.6.1.2" evidence="2 14"/>
<reference evidence="19" key="1">
    <citation type="submission" date="2012-12" db="EMBL/GenBank/DDBJ databases">
        <authorList>
            <person name="Hellsten U."/>
            <person name="Grimwood J."/>
            <person name="Chapman J.A."/>
            <person name="Shapiro H."/>
            <person name="Aerts A."/>
            <person name="Otillar R.P."/>
            <person name="Terry A.Y."/>
            <person name="Boore J.L."/>
            <person name="Simakov O."/>
            <person name="Marletaz F."/>
            <person name="Cho S.-J."/>
            <person name="Edsinger-Gonzales E."/>
            <person name="Havlak P."/>
            <person name="Kuo D.-H."/>
            <person name="Larsson T."/>
            <person name="Lv J."/>
            <person name="Arendt D."/>
            <person name="Savage R."/>
            <person name="Osoegawa K."/>
            <person name="de Jong P."/>
            <person name="Lindberg D.R."/>
            <person name="Seaver E.C."/>
            <person name="Weisblat D.A."/>
            <person name="Putnam N.H."/>
            <person name="Grigoriev I.V."/>
            <person name="Rokhsar D.S."/>
        </authorList>
    </citation>
    <scope>NUCLEOTIDE SEQUENCE</scope>
    <source>
        <strain evidence="19">I ESC-2004</strain>
    </source>
</reference>
<dbReference type="Pfam" id="PF07714">
    <property type="entry name" value="PK_Tyr_Ser-Thr"/>
    <property type="match status" value="1"/>
</dbReference>
<dbReference type="HOGENOM" id="CLU_001072_11_2_1"/>
<organism evidence="17">
    <name type="scientific">Capitella teleta</name>
    <name type="common">Polychaete worm</name>
    <dbReference type="NCBI Taxonomy" id="283909"/>
    <lineage>
        <taxon>Eukaryota</taxon>
        <taxon>Metazoa</taxon>
        <taxon>Spiralia</taxon>
        <taxon>Lophotrochozoa</taxon>
        <taxon>Annelida</taxon>
        <taxon>Polychaeta</taxon>
        <taxon>Sedentaria</taxon>
        <taxon>Scolecida</taxon>
        <taxon>Capitellidae</taxon>
        <taxon>Capitella</taxon>
    </lineage>
</organism>
<evidence type="ECO:0000259" key="15">
    <source>
        <dbReference type="PROSITE" id="PS50011"/>
    </source>
</evidence>
<dbReference type="GO" id="GO:0007168">
    <property type="term" value="P:receptor guanylyl cyclase signaling pathway"/>
    <property type="evidence" value="ECO:0007669"/>
    <property type="project" value="TreeGrafter"/>
</dbReference>
<comment type="subcellular location">
    <subcellularLocation>
        <location evidence="1">Membrane</location>
        <topology evidence="1">Single-pass type I membrane protein</topology>
    </subcellularLocation>
</comment>
<evidence type="ECO:0000256" key="3">
    <source>
        <dbReference type="ARBA" id="ARBA00022692"/>
    </source>
</evidence>
<dbReference type="Pfam" id="PF00211">
    <property type="entry name" value="Guanylate_cyc"/>
    <property type="match status" value="1"/>
</dbReference>
<dbReference type="AlphaFoldDB" id="R7UT17"/>
<dbReference type="PROSITE" id="PS50125">
    <property type="entry name" value="GUANYLATE_CYCLASE_2"/>
    <property type="match status" value="1"/>
</dbReference>
<dbReference type="SMART" id="SM00044">
    <property type="entry name" value="CYCc"/>
    <property type="match status" value="1"/>
</dbReference>
<dbReference type="GO" id="GO:0005525">
    <property type="term" value="F:GTP binding"/>
    <property type="evidence" value="ECO:0007669"/>
    <property type="project" value="UniProtKB-KW"/>
</dbReference>
<keyword evidence="4" id="KW-0732">Signal</keyword>
<keyword evidence="12 14" id="KW-0141">cGMP biosynthesis</keyword>
<evidence type="ECO:0000256" key="10">
    <source>
        <dbReference type="ARBA" id="ARBA00023180"/>
    </source>
</evidence>
<keyword evidence="19" id="KW-1185">Reference proteome</keyword>
<name>R7UT17_CAPTE</name>
<dbReference type="GO" id="GO:0004383">
    <property type="term" value="F:guanylate cyclase activity"/>
    <property type="evidence" value="ECO:0007669"/>
    <property type="project" value="UniProtKB-EC"/>
</dbReference>
<comment type="similarity">
    <text evidence="13">Belongs to the adenylyl cyclase class-4/guanylyl cyclase family.</text>
</comment>
<dbReference type="OMA" id="EINIDWM"/>
<evidence type="ECO:0000256" key="8">
    <source>
        <dbReference type="ARBA" id="ARBA00023136"/>
    </source>
</evidence>
<dbReference type="EMBL" id="AMQN01006318">
    <property type="status" value="NOT_ANNOTATED_CDS"/>
    <property type="molecule type" value="Genomic_DNA"/>
</dbReference>
<evidence type="ECO:0000256" key="2">
    <source>
        <dbReference type="ARBA" id="ARBA00012202"/>
    </source>
</evidence>
<evidence type="ECO:0000256" key="13">
    <source>
        <dbReference type="RuleBase" id="RU000405"/>
    </source>
</evidence>
<evidence type="ECO:0000256" key="4">
    <source>
        <dbReference type="ARBA" id="ARBA00022729"/>
    </source>
</evidence>
<dbReference type="GO" id="GO:0004672">
    <property type="term" value="F:protein kinase activity"/>
    <property type="evidence" value="ECO:0007669"/>
    <property type="project" value="InterPro"/>
</dbReference>
<keyword evidence="8" id="KW-0472">Membrane</keyword>
<feature type="domain" description="Guanylate cyclase" evidence="16">
    <location>
        <begin position="334"/>
        <end position="465"/>
    </location>
</feature>
<dbReference type="InterPro" id="IPR018297">
    <property type="entry name" value="A/G_cyclase_CS"/>
</dbReference>
<dbReference type="PANTHER" id="PTHR11920:SF501">
    <property type="entry name" value="GUANYLATE CYCLASE 32E"/>
    <property type="match status" value="1"/>
</dbReference>
<evidence type="ECO:0000256" key="1">
    <source>
        <dbReference type="ARBA" id="ARBA00004479"/>
    </source>
</evidence>
<dbReference type="SUPFAM" id="SSF56112">
    <property type="entry name" value="Protein kinase-like (PK-like)"/>
    <property type="match status" value="1"/>
</dbReference>
<dbReference type="Pfam" id="PF07701">
    <property type="entry name" value="HNOBA"/>
    <property type="match status" value="1"/>
</dbReference>
<reference evidence="18" key="3">
    <citation type="submission" date="2015-06" db="UniProtKB">
        <authorList>
            <consortium name="EnsemblMetazoa"/>
        </authorList>
    </citation>
    <scope>IDENTIFICATION</scope>
</reference>
<keyword evidence="10" id="KW-0325">Glycoprotein</keyword>
<dbReference type="Gene3D" id="3.30.70.1230">
    <property type="entry name" value="Nucleotide cyclase"/>
    <property type="match status" value="1"/>
</dbReference>
<evidence type="ECO:0000256" key="9">
    <source>
        <dbReference type="ARBA" id="ARBA00023170"/>
    </source>
</evidence>
<sequence length="528" mass="59535">MHGYNSRKVAVFKGNLVTVQTLPVKGISLTKNQLRVLNVMRQLVHENINTFVGLTLAPEVCIVNAFCSKGTLQDILANDDIRLEWMFKYSLMVDLSNGMNYLHSSSLHHHGGLTSDNCVIDNRWVLKVTAFGMKSLKGKELPAPDEEIGDYEIYRDRVWSAPEILRESGTGSQEADVYAFGIILQEIVYRCMPFGFDSNNEITKRVAAGEEPPFRPTCVLENLTNKTDNEGRQVRPLMESCWSEVPSARPRFSDVKSSLKNLNKGKRVNIMDNMVAMMEKYANNLEELVETRTIELIDQKKKTDMLLYSMLPRSVAEVLKKGQVVVPEQYDDVTIFFSDIKGFTALSSSSTPLQIINLLNDLYTLFDNIIAMHDVYKVETIGDAYMVVSGLPERNGVRHVNEIANMALDLLSAVYTTCRIRHRPNERLLLRIGIHSGPCVAGVVGLKMPRYCLFGDTVNMSSRMESNGEELKIHVSETTALRLRAGCYHVRPRGLIEIKGKGLQTTYWLTGKNNYAKALPEFNDYTAK</sequence>
<reference evidence="17 19" key="2">
    <citation type="journal article" date="2013" name="Nature">
        <title>Insights into bilaterian evolution from three spiralian genomes.</title>
        <authorList>
            <person name="Simakov O."/>
            <person name="Marletaz F."/>
            <person name="Cho S.J."/>
            <person name="Edsinger-Gonzales E."/>
            <person name="Havlak P."/>
            <person name="Hellsten U."/>
            <person name="Kuo D.H."/>
            <person name="Larsson T."/>
            <person name="Lv J."/>
            <person name="Arendt D."/>
            <person name="Savage R."/>
            <person name="Osoegawa K."/>
            <person name="de Jong P."/>
            <person name="Grimwood J."/>
            <person name="Chapman J.A."/>
            <person name="Shapiro H."/>
            <person name="Aerts A."/>
            <person name="Otillar R.P."/>
            <person name="Terry A.Y."/>
            <person name="Boore J.L."/>
            <person name="Grigoriev I.V."/>
            <person name="Lindberg D.R."/>
            <person name="Seaver E.C."/>
            <person name="Weisblat D.A."/>
            <person name="Putnam N.H."/>
            <person name="Rokhsar D.S."/>
        </authorList>
    </citation>
    <scope>NUCLEOTIDE SEQUENCE</scope>
    <source>
        <strain evidence="17 19">I ESC-2004</strain>
    </source>
</reference>
<dbReference type="InterPro" id="IPR001054">
    <property type="entry name" value="A/G_cyclase"/>
</dbReference>
<dbReference type="GO" id="GO:0004016">
    <property type="term" value="F:adenylate cyclase activity"/>
    <property type="evidence" value="ECO:0007669"/>
    <property type="project" value="TreeGrafter"/>
</dbReference>
<dbReference type="InterPro" id="IPR029787">
    <property type="entry name" value="Nucleotide_cyclase"/>
</dbReference>
<keyword evidence="9" id="KW-0675">Receptor</keyword>
<evidence type="ECO:0000256" key="14">
    <source>
        <dbReference type="RuleBase" id="RU003431"/>
    </source>
</evidence>
<dbReference type="PROSITE" id="PS50011">
    <property type="entry name" value="PROTEIN_KINASE_DOM"/>
    <property type="match status" value="1"/>
</dbReference>
<evidence type="ECO:0000313" key="18">
    <source>
        <dbReference type="EnsemblMetazoa" id="CapteP119081"/>
    </source>
</evidence>
<accession>R7UT17</accession>
<dbReference type="InterPro" id="IPR011009">
    <property type="entry name" value="Kinase-like_dom_sf"/>
</dbReference>
<evidence type="ECO:0000313" key="17">
    <source>
        <dbReference type="EMBL" id="ELU09639.1"/>
    </source>
</evidence>
<dbReference type="PROSITE" id="PS00452">
    <property type="entry name" value="GUANYLATE_CYCLASE_1"/>
    <property type="match status" value="1"/>
</dbReference>
<evidence type="ECO:0000313" key="19">
    <source>
        <dbReference type="Proteomes" id="UP000014760"/>
    </source>
</evidence>
<evidence type="ECO:0000256" key="11">
    <source>
        <dbReference type="ARBA" id="ARBA00023239"/>
    </source>
</evidence>
<dbReference type="SUPFAM" id="SSF55073">
    <property type="entry name" value="Nucleotide cyclase"/>
    <property type="match status" value="1"/>
</dbReference>
<dbReference type="PANTHER" id="PTHR11920">
    <property type="entry name" value="GUANYLYL CYCLASE"/>
    <property type="match status" value="1"/>
</dbReference>
<dbReference type="EMBL" id="KB298084">
    <property type="protein sequence ID" value="ELU09639.1"/>
    <property type="molecule type" value="Genomic_DNA"/>
</dbReference>
<gene>
    <name evidence="17" type="ORF">CAPTEDRAFT_119081</name>
</gene>
<keyword evidence="3" id="KW-0812">Transmembrane</keyword>
<dbReference type="InterPro" id="IPR011645">
    <property type="entry name" value="HNOB_dom_associated"/>
</dbReference>
<proteinExistence type="inferred from homology"/>
<keyword evidence="5" id="KW-0547">Nucleotide-binding</keyword>
<keyword evidence="11 13" id="KW-0456">Lyase</keyword>
<evidence type="ECO:0000256" key="5">
    <source>
        <dbReference type="ARBA" id="ARBA00022741"/>
    </source>
</evidence>
<dbReference type="GO" id="GO:0001653">
    <property type="term" value="F:peptide receptor activity"/>
    <property type="evidence" value="ECO:0007669"/>
    <property type="project" value="TreeGrafter"/>
</dbReference>
<dbReference type="Gene3D" id="1.10.510.10">
    <property type="entry name" value="Transferase(Phosphotransferase) domain 1"/>
    <property type="match status" value="1"/>
</dbReference>
<evidence type="ECO:0000259" key="16">
    <source>
        <dbReference type="PROSITE" id="PS50125"/>
    </source>
</evidence>
<feature type="domain" description="Protein kinase" evidence="15">
    <location>
        <begin position="1"/>
        <end position="262"/>
    </location>
</feature>
<keyword evidence="6" id="KW-1133">Transmembrane helix</keyword>
<dbReference type="CDD" id="cd07302">
    <property type="entry name" value="CHD"/>
    <property type="match status" value="1"/>
</dbReference>